<name>A0A2V2YW04_9BACL</name>
<protein>
    <submittedName>
        <fullName evidence="3">S-layer family protein</fullName>
    </submittedName>
</protein>
<evidence type="ECO:0000313" key="4">
    <source>
        <dbReference type="Proteomes" id="UP000246635"/>
    </source>
</evidence>
<sequence length="506" mass="53820">MTNKLKGMKEPRKLAVWTLAAAISAAAIVPGYASAATAAVATKASTEAMDAAVQEALQQLAAQGVIQGYENGSLRPNQPVTRAEAAKLLVLALELKPVDGATASLSAEHSGKWYVSYVNTAIANGLIDVKDGSFNPNQPVTESELAAMAAKALQRDTLSLTSWLSSVADGKANATRGETARLLVKAEQSVRAADARIVSVRALDGIALEVTMNQPMTLDDETIEKSAETFKFDGGLTIVNQPRLKTGSVNQYIVPVTMMEEGREYTLTYKGSQTLSFTGSGEQVRFNDTRQVANDTFEVEALLSDGVVDYGYVISAYAGGRGADAIVLEEGNKYKGQPLQIISSLRNRTAVLTPEGGEPITVSYVGYTQSTDSKQEPKFRLPAGTTLQPGVRYTVSADWFTVKQPSFVAETIAPLTIVSAQQTDAKTFTVTLSQDPGDELFAYRSVSLEGSDGSKLTALYRVQTRKGATGIFDLQNGGELKDGVTYTVKPVGAWAVTASDVTLAVK</sequence>
<dbReference type="AlphaFoldDB" id="A0A2V2YW04"/>
<dbReference type="RefSeq" id="WP_245946862.1">
    <property type="nucleotide sequence ID" value="NZ_CP054612.1"/>
</dbReference>
<accession>A0A2V2YW04</accession>
<feature type="chain" id="PRO_5016134455" evidence="1">
    <location>
        <begin position="36"/>
        <end position="506"/>
    </location>
</feature>
<feature type="domain" description="SLH" evidence="2">
    <location>
        <begin position="40"/>
        <end position="103"/>
    </location>
</feature>
<dbReference type="PROSITE" id="PS51272">
    <property type="entry name" value="SLH"/>
    <property type="match status" value="2"/>
</dbReference>
<dbReference type="Proteomes" id="UP000246635">
    <property type="component" value="Unassembled WGS sequence"/>
</dbReference>
<comment type="caution">
    <text evidence="3">The sequence shown here is derived from an EMBL/GenBank/DDBJ whole genome shotgun (WGS) entry which is preliminary data.</text>
</comment>
<feature type="domain" description="SLH" evidence="2">
    <location>
        <begin position="104"/>
        <end position="163"/>
    </location>
</feature>
<reference evidence="3 4" key="1">
    <citation type="submission" date="2018-05" db="EMBL/GenBank/DDBJ databases">
        <title>Genomic Encyclopedia of Type Strains, Phase III (KMG-III): the genomes of soil and plant-associated and newly described type strains.</title>
        <authorList>
            <person name="Whitman W."/>
        </authorList>
    </citation>
    <scope>NUCLEOTIDE SEQUENCE [LARGE SCALE GENOMIC DNA]</scope>
    <source>
        <strain evidence="3 4">CECT 5696</strain>
    </source>
</reference>
<dbReference type="Pfam" id="PF00395">
    <property type="entry name" value="SLH"/>
    <property type="match status" value="2"/>
</dbReference>
<keyword evidence="4" id="KW-1185">Reference proteome</keyword>
<dbReference type="InterPro" id="IPR001119">
    <property type="entry name" value="SLH_dom"/>
</dbReference>
<evidence type="ECO:0000256" key="1">
    <source>
        <dbReference type="SAM" id="SignalP"/>
    </source>
</evidence>
<feature type="signal peptide" evidence="1">
    <location>
        <begin position="1"/>
        <end position="35"/>
    </location>
</feature>
<evidence type="ECO:0000259" key="2">
    <source>
        <dbReference type="PROSITE" id="PS51272"/>
    </source>
</evidence>
<proteinExistence type="predicted"/>
<dbReference type="EMBL" id="QGTQ01000028">
    <property type="protein sequence ID" value="PWV95302.1"/>
    <property type="molecule type" value="Genomic_DNA"/>
</dbReference>
<keyword evidence="1" id="KW-0732">Signal</keyword>
<evidence type="ECO:0000313" key="3">
    <source>
        <dbReference type="EMBL" id="PWV95302.1"/>
    </source>
</evidence>
<gene>
    <name evidence="3" type="ORF">DFQ01_12814</name>
</gene>
<organism evidence="3 4">
    <name type="scientific">Paenibacillus cellulosilyticus</name>
    <dbReference type="NCBI Taxonomy" id="375489"/>
    <lineage>
        <taxon>Bacteria</taxon>
        <taxon>Bacillati</taxon>
        <taxon>Bacillota</taxon>
        <taxon>Bacilli</taxon>
        <taxon>Bacillales</taxon>
        <taxon>Paenibacillaceae</taxon>
        <taxon>Paenibacillus</taxon>
    </lineage>
</organism>